<reference evidence="1 2" key="1">
    <citation type="submission" date="2018-01" db="EMBL/GenBank/DDBJ databases">
        <title>Genome characterization of the sugarcane-associated fungus Trichoderma ghanense CCMA-1212 and their application in lignocelulose bioconversion.</title>
        <authorList>
            <person name="Steindorff A.S."/>
            <person name="Mendes T.D."/>
            <person name="Vilela E.S.D."/>
            <person name="Rodrigues D.S."/>
            <person name="Formighieri E.F."/>
            <person name="Melo I.S."/>
            <person name="Favaro L.C.L."/>
        </authorList>
    </citation>
    <scope>NUCLEOTIDE SEQUENCE [LARGE SCALE GENOMIC DNA]</scope>
    <source>
        <strain evidence="1 2">CCMA-1212</strain>
    </source>
</reference>
<proteinExistence type="predicted"/>
<sequence length="121" mass="12495">MPSPGQDSLVSHPVPSSCSSLSFCPPADRTPVPQIAVKEKLAVLIAEGGGGMPCDGASPATSRRHGLRFGGGGSGLYDKCSVDAVFLAFATATPVEHDGFGRTSRTQWQSVCDAVVVHINQ</sequence>
<dbReference type="EMBL" id="PPTA01000010">
    <property type="protein sequence ID" value="TFB00849.1"/>
    <property type="molecule type" value="Genomic_DNA"/>
</dbReference>
<protein>
    <submittedName>
        <fullName evidence="1">Uncharacterized protein</fullName>
    </submittedName>
</protein>
<gene>
    <name evidence="1" type="ORF">CCMA1212_007399</name>
</gene>
<evidence type="ECO:0000313" key="2">
    <source>
        <dbReference type="Proteomes" id="UP001642720"/>
    </source>
</evidence>
<organism evidence="1 2">
    <name type="scientific">Trichoderma ghanense</name>
    <dbReference type="NCBI Taxonomy" id="65468"/>
    <lineage>
        <taxon>Eukaryota</taxon>
        <taxon>Fungi</taxon>
        <taxon>Dikarya</taxon>
        <taxon>Ascomycota</taxon>
        <taxon>Pezizomycotina</taxon>
        <taxon>Sordariomycetes</taxon>
        <taxon>Hypocreomycetidae</taxon>
        <taxon>Hypocreales</taxon>
        <taxon>Hypocreaceae</taxon>
        <taxon>Trichoderma</taxon>
    </lineage>
</organism>
<accession>A0ABY2GY33</accession>
<keyword evidence="2" id="KW-1185">Reference proteome</keyword>
<name>A0ABY2GY33_9HYPO</name>
<evidence type="ECO:0000313" key="1">
    <source>
        <dbReference type="EMBL" id="TFB00849.1"/>
    </source>
</evidence>
<dbReference type="Proteomes" id="UP001642720">
    <property type="component" value="Unassembled WGS sequence"/>
</dbReference>
<dbReference type="GeneID" id="300579019"/>
<dbReference type="RefSeq" id="XP_073557050.1">
    <property type="nucleotide sequence ID" value="XM_073704569.1"/>
</dbReference>
<comment type="caution">
    <text evidence="1">The sequence shown here is derived from an EMBL/GenBank/DDBJ whole genome shotgun (WGS) entry which is preliminary data.</text>
</comment>